<comment type="caution">
    <text evidence="9">The sequence shown here is derived from an EMBL/GenBank/DDBJ whole genome shotgun (WGS) entry which is preliminary data.</text>
</comment>
<feature type="transmembrane region" description="Helical" evidence="7">
    <location>
        <begin position="85"/>
        <end position="106"/>
    </location>
</feature>
<dbReference type="InterPro" id="IPR036259">
    <property type="entry name" value="MFS_trans_sf"/>
</dbReference>
<protein>
    <recommendedName>
        <fullName evidence="8">Major facilitator superfamily (MFS) profile domain-containing protein</fullName>
    </recommendedName>
</protein>
<evidence type="ECO:0000256" key="2">
    <source>
        <dbReference type="ARBA" id="ARBA00007520"/>
    </source>
</evidence>
<name>A0A1G2DCH0_9BACT</name>
<dbReference type="PANTHER" id="PTHR23504">
    <property type="entry name" value="MAJOR FACILITATOR SUPERFAMILY DOMAIN-CONTAINING PROTEIN 10"/>
    <property type="match status" value="1"/>
</dbReference>
<dbReference type="Proteomes" id="UP000178636">
    <property type="component" value="Unassembled WGS sequence"/>
</dbReference>
<evidence type="ECO:0000313" key="9">
    <source>
        <dbReference type="EMBL" id="OGZ11347.1"/>
    </source>
</evidence>
<dbReference type="GO" id="GO:0022857">
    <property type="term" value="F:transmembrane transporter activity"/>
    <property type="evidence" value="ECO:0007669"/>
    <property type="project" value="InterPro"/>
</dbReference>
<feature type="transmembrane region" description="Helical" evidence="7">
    <location>
        <begin position="234"/>
        <end position="258"/>
    </location>
</feature>
<dbReference type="PROSITE" id="PS00216">
    <property type="entry name" value="SUGAR_TRANSPORT_1"/>
    <property type="match status" value="1"/>
</dbReference>
<feature type="transmembrane region" description="Helical" evidence="7">
    <location>
        <begin position="322"/>
        <end position="344"/>
    </location>
</feature>
<organism evidence="9 10">
    <name type="scientific">Candidatus Lloydbacteria bacterium RIFCSPHIGHO2_02_FULL_54_17</name>
    <dbReference type="NCBI Taxonomy" id="1798664"/>
    <lineage>
        <taxon>Bacteria</taxon>
        <taxon>Candidatus Lloydiibacteriota</taxon>
    </lineage>
</organism>
<keyword evidence="5 7" id="KW-1133">Transmembrane helix</keyword>
<feature type="transmembrane region" description="Helical" evidence="7">
    <location>
        <begin position="112"/>
        <end position="131"/>
    </location>
</feature>
<evidence type="ECO:0000259" key="8">
    <source>
        <dbReference type="PROSITE" id="PS50850"/>
    </source>
</evidence>
<dbReference type="InterPro" id="IPR001958">
    <property type="entry name" value="Tet-R_TetA/multi-R_MdtG-like"/>
</dbReference>
<feature type="transmembrane region" description="Helical" evidence="7">
    <location>
        <begin position="298"/>
        <end position="316"/>
    </location>
</feature>
<dbReference type="AlphaFoldDB" id="A0A1G2DCH0"/>
<keyword evidence="3" id="KW-0813">Transport</keyword>
<keyword evidence="4 7" id="KW-0812">Transmembrane</keyword>
<proteinExistence type="inferred from homology"/>
<feature type="transmembrane region" description="Helical" evidence="7">
    <location>
        <begin position="7"/>
        <end position="32"/>
    </location>
</feature>
<feature type="domain" description="Major facilitator superfamily (MFS) profile" evidence="8">
    <location>
        <begin position="6"/>
        <end position="410"/>
    </location>
</feature>
<dbReference type="PRINTS" id="PR01035">
    <property type="entry name" value="TCRTETA"/>
</dbReference>
<reference evidence="9 10" key="1">
    <citation type="journal article" date="2016" name="Nat. Commun.">
        <title>Thousands of microbial genomes shed light on interconnected biogeochemical processes in an aquifer system.</title>
        <authorList>
            <person name="Anantharaman K."/>
            <person name="Brown C.T."/>
            <person name="Hug L.A."/>
            <person name="Sharon I."/>
            <person name="Castelle C.J."/>
            <person name="Probst A.J."/>
            <person name="Thomas B.C."/>
            <person name="Singh A."/>
            <person name="Wilkins M.J."/>
            <person name="Karaoz U."/>
            <person name="Brodie E.L."/>
            <person name="Williams K.H."/>
            <person name="Hubbard S.S."/>
            <person name="Banfield J.F."/>
        </authorList>
    </citation>
    <scope>NUCLEOTIDE SEQUENCE [LARGE SCALE GENOMIC DNA]</scope>
</reference>
<dbReference type="PANTHER" id="PTHR23504:SF15">
    <property type="entry name" value="MAJOR FACILITATOR SUPERFAMILY (MFS) PROFILE DOMAIN-CONTAINING PROTEIN"/>
    <property type="match status" value="1"/>
</dbReference>
<feature type="transmembrane region" description="Helical" evidence="7">
    <location>
        <begin position="270"/>
        <end position="286"/>
    </location>
</feature>
<dbReference type="GO" id="GO:0016020">
    <property type="term" value="C:membrane"/>
    <property type="evidence" value="ECO:0007669"/>
    <property type="project" value="UniProtKB-SubCell"/>
</dbReference>
<evidence type="ECO:0000256" key="1">
    <source>
        <dbReference type="ARBA" id="ARBA00004141"/>
    </source>
</evidence>
<feature type="transmembrane region" description="Helical" evidence="7">
    <location>
        <begin position="143"/>
        <end position="163"/>
    </location>
</feature>
<dbReference type="EMBL" id="MHLO01000035">
    <property type="protein sequence ID" value="OGZ11347.1"/>
    <property type="molecule type" value="Genomic_DNA"/>
</dbReference>
<evidence type="ECO:0000256" key="4">
    <source>
        <dbReference type="ARBA" id="ARBA00022692"/>
    </source>
</evidence>
<comment type="similarity">
    <text evidence="2">Belongs to the major facilitator superfamily. TCR/Tet family.</text>
</comment>
<evidence type="ECO:0000313" key="10">
    <source>
        <dbReference type="Proteomes" id="UP000178636"/>
    </source>
</evidence>
<comment type="subcellular location">
    <subcellularLocation>
        <location evidence="1">Membrane</location>
        <topology evidence="1">Multi-pass membrane protein</topology>
    </subcellularLocation>
</comment>
<dbReference type="InterPro" id="IPR020846">
    <property type="entry name" value="MFS_dom"/>
</dbReference>
<dbReference type="InterPro" id="IPR011701">
    <property type="entry name" value="MFS"/>
</dbReference>
<feature type="transmembrane region" description="Helical" evidence="7">
    <location>
        <begin position="52"/>
        <end position="73"/>
    </location>
</feature>
<sequence length="420" mass="45495">MMHNRALATLFFTIFLDMVGVGIMIPVVPVILADPASPHYLLSAETSPRVGYILLGFMFALYSFGQFIASPIIGQFSDKFGRKKMLLFSVLGTAVGHALFALAVTWKYVPLLLLTRFFTGITTGNVVVAQASIADITTPERRAANFGLIGAAFGLGFIIGPFIGGRLADDTLVSWFTAATPFWFAAVLSVFNLLFVATMLKETNLRTGGAHTIDWGRSVKNILHAFNLKTLRPLFITGFLFNAGFTFYVTFVSVFLFSQFGFTEASIGNYFAYIGLWIVFTQGVVTRAAGKIWSESRILRVSIVVVGLCIFAILSARESSWLYFIVPVFAMAMGLSGANLTALISRSADASVQGQILGLNGSVNALAMILPPLLAGPVAAAFDPRVPLLFASAIVIASGMYFIAHIRRVSKNRNDYKVGP</sequence>
<evidence type="ECO:0000256" key="6">
    <source>
        <dbReference type="ARBA" id="ARBA00023136"/>
    </source>
</evidence>
<dbReference type="STRING" id="1798664.A3C93_05245"/>
<evidence type="ECO:0000256" key="3">
    <source>
        <dbReference type="ARBA" id="ARBA00022448"/>
    </source>
</evidence>
<gene>
    <name evidence="9" type="ORF">A3C93_05245</name>
</gene>
<evidence type="ECO:0000256" key="5">
    <source>
        <dbReference type="ARBA" id="ARBA00022989"/>
    </source>
</evidence>
<dbReference type="SUPFAM" id="SSF103473">
    <property type="entry name" value="MFS general substrate transporter"/>
    <property type="match status" value="1"/>
</dbReference>
<dbReference type="Gene3D" id="1.20.1250.20">
    <property type="entry name" value="MFS general substrate transporter like domains"/>
    <property type="match status" value="1"/>
</dbReference>
<accession>A0A1G2DCH0</accession>
<keyword evidence="6 7" id="KW-0472">Membrane</keyword>
<feature type="transmembrane region" description="Helical" evidence="7">
    <location>
        <begin position="175"/>
        <end position="197"/>
    </location>
</feature>
<dbReference type="PROSITE" id="PS50850">
    <property type="entry name" value="MFS"/>
    <property type="match status" value="1"/>
</dbReference>
<dbReference type="InterPro" id="IPR005829">
    <property type="entry name" value="Sugar_transporter_CS"/>
</dbReference>
<feature type="transmembrane region" description="Helical" evidence="7">
    <location>
        <begin position="356"/>
        <end position="374"/>
    </location>
</feature>
<evidence type="ECO:0000256" key="7">
    <source>
        <dbReference type="SAM" id="Phobius"/>
    </source>
</evidence>
<dbReference type="Pfam" id="PF07690">
    <property type="entry name" value="MFS_1"/>
    <property type="match status" value="1"/>
</dbReference>
<feature type="transmembrane region" description="Helical" evidence="7">
    <location>
        <begin position="386"/>
        <end position="404"/>
    </location>
</feature>